<name>A0AAD4C0K3_BOLED</name>
<proteinExistence type="predicted"/>
<dbReference type="AlphaFoldDB" id="A0AAD4C0K3"/>
<sequence>ASKNSTPPTTNANLKHAGDDRYAVLLKRIDDLERLHADDKKNHQAELDRHKSELARVTKTHTEQTEKLDKLKKHNDTYELRVQELKKTSVAEQTEIKELRTKLRMCEHERNQLAKREAENGESKKTFSSAEAKRREEIKERDRKVAELEKMLVAEKKKREMLESCLDDVKKKAEEEATKLRADSTNLQRKLGAAQKDGEEAQRTAEEAQADAENREEALLIQLEQCRMALSRVAEEYARLASTTVTIKAHASLKEEHLALQSRSLRLERKLANSEAQVTELAHLIRHTSEENKLLFEQLRNVEEEIVFYFRLLQENRLDQTKAGRDDDVPDLENKLATLCLDIVQDHAPAALLEYHDAVHNFYHNLTNDMRMRVDVLEDEIYQERSTNRTLTEEVASHVALRDASNVELQRLQTELAEANRNLASEQVSLAELGQSRDTLQDKAHALEKQLGEQASQHKTALQKERDVAQKLSMQLRMSKTAEETLKAEMEQLNVELTDVSRFQDAYYKLLDETEGLLARNDLAEEEAERLSQFNAEILGHNNPAQRIVYVDRIRRELADTKQKLLVCVRECDTLAASNEDLRHEIDVYKSSVVPIDSKPRSLFIRVSRPPLANQSLNARSQSPTKQTVLEHLPGPGDMTMDELT</sequence>
<organism evidence="3 4">
    <name type="scientific">Boletus edulis BED1</name>
    <dbReference type="NCBI Taxonomy" id="1328754"/>
    <lineage>
        <taxon>Eukaryota</taxon>
        <taxon>Fungi</taxon>
        <taxon>Dikarya</taxon>
        <taxon>Basidiomycota</taxon>
        <taxon>Agaricomycotina</taxon>
        <taxon>Agaricomycetes</taxon>
        <taxon>Agaricomycetidae</taxon>
        <taxon>Boletales</taxon>
        <taxon>Boletineae</taxon>
        <taxon>Boletaceae</taxon>
        <taxon>Boletoideae</taxon>
        <taxon>Boletus</taxon>
    </lineage>
</organism>
<feature type="non-terminal residue" evidence="3">
    <location>
        <position position="1"/>
    </location>
</feature>
<evidence type="ECO:0000256" key="2">
    <source>
        <dbReference type="SAM" id="MobiDB-lite"/>
    </source>
</evidence>
<accession>A0AAD4C0K3</accession>
<keyword evidence="1" id="KW-0175">Coiled coil</keyword>
<feature type="region of interest" description="Disordered" evidence="2">
    <location>
        <begin position="113"/>
        <end position="142"/>
    </location>
</feature>
<feature type="compositionally biased region" description="Basic and acidic residues" evidence="2">
    <location>
        <begin position="196"/>
        <end position="209"/>
    </location>
</feature>
<evidence type="ECO:0000313" key="4">
    <source>
        <dbReference type="Proteomes" id="UP001194468"/>
    </source>
</evidence>
<reference evidence="3" key="1">
    <citation type="submission" date="2019-10" db="EMBL/GenBank/DDBJ databases">
        <authorList>
            <consortium name="DOE Joint Genome Institute"/>
            <person name="Kuo A."/>
            <person name="Miyauchi S."/>
            <person name="Kiss E."/>
            <person name="Drula E."/>
            <person name="Kohler A."/>
            <person name="Sanchez-Garcia M."/>
            <person name="Andreopoulos B."/>
            <person name="Barry K.W."/>
            <person name="Bonito G."/>
            <person name="Buee M."/>
            <person name="Carver A."/>
            <person name="Chen C."/>
            <person name="Cichocki N."/>
            <person name="Clum A."/>
            <person name="Culley D."/>
            <person name="Crous P.W."/>
            <person name="Fauchery L."/>
            <person name="Girlanda M."/>
            <person name="Hayes R."/>
            <person name="Keri Z."/>
            <person name="LaButti K."/>
            <person name="Lipzen A."/>
            <person name="Lombard V."/>
            <person name="Magnuson J."/>
            <person name="Maillard F."/>
            <person name="Morin E."/>
            <person name="Murat C."/>
            <person name="Nolan M."/>
            <person name="Ohm R."/>
            <person name="Pangilinan J."/>
            <person name="Pereira M."/>
            <person name="Perotto S."/>
            <person name="Peter M."/>
            <person name="Riley R."/>
            <person name="Sitrit Y."/>
            <person name="Stielow B."/>
            <person name="Szollosi G."/>
            <person name="Zifcakova L."/>
            <person name="Stursova M."/>
            <person name="Spatafora J.W."/>
            <person name="Tedersoo L."/>
            <person name="Vaario L.-M."/>
            <person name="Yamada A."/>
            <person name="Yan M."/>
            <person name="Wang P."/>
            <person name="Xu J."/>
            <person name="Bruns T."/>
            <person name="Baldrian P."/>
            <person name="Vilgalys R."/>
            <person name="Henrissat B."/>
            <person name="Grigoriev I.V."/>
            <person name="Hibbett D."/>
            <person name="Nagy L.G."/>
            <person name="Martin F.M."/>
        </authorList>
    </citation>
    <scope>NUCLEOTIDE SEQUENCE</scope>
    <source>
        <strain evidence="3">BED1</strain>
    </source>
</reference>
<reference evidence="3" key="2">
    <citation type="journal article" date="2020" name="Nat. Commun.">
        <title>Large-scale genome sequencing of mycorrhizal fungi provides insights into the early evolution of symbiotic traits.</title>
        <authorList>
            <person name="Miyauchi S."/>
            <person name="Kiss E."/>
            <person name="Kuo A."/>
            <person name="Drula E."/>
            <person name="Kohler A."/>
            <person name="Sanchez-Garcia M."/>
            <person name="Morin E."/>
            <person name="Andreopoulos B."/>
            <person name="Barry K.W."/>
            <person name="Bonito G."/>
            <person name="Buee M."/>
            <person name="Carver A."/>
            <person name="Chen C."/>
            <person name="Cichocki N."/>
            <person name="Clum A."/>
            <person name="Culley D."/>
            <person name="Crous P.W."/>
            <person name="Fauchery L."/>
            <person name="Girlanda M."/>
            <person name="Hayes R.D."/>
            <person name="Keri Z."/>
            <person name="LaButti K."/>
            <person name="Lipzen A."/>
            <person name="Lombard V."/>
            <person name="Magnuson J."/>
            <person name="Maillard F."/>
            <person name="Murat C."/>
            <person name="Nolan M."/>
            <person name="Ohm R.A."/>
            <person name="Pangilinan J."/>
            <person name="Pereira M.F."/>
            <person name="Perotto S."/>
            <person name="Peter M."/>
            <person name="Pfister S."/>
            <person name="Riley R."/>
            <person name="Sitrit Y."/>
            <person name="Stielow J.B."/>
            <person name="Szollosi G."/>
            <person name="Zifcakova L."/>
            <person name="Stursova M."/>
            <person name="Spatafora J.W."/>
            <person name="Tedersoo L."/>
            <person name="Vaario L.M."/>
            <person name="Yamada A."/>
            <person name="Yan M."/>
            <person name="Wang P."/>
            <person name="Xu J."/>
            <person name="Bruns T."/>
            <person name="Baldrian P."/>
            <person name="Vilgalys R."/>
            <person name="Dunand C."/>
            <person name="Henrissat B."/>
            <person name="Grigoriev I.V."/>
            <person name="Hibbett D."/>
            <person name="Nagy L.G."/>
            <person name="Martin F.M."/>
        </authorList>
    </citation>
    <scope>NUCLEOTIDE SEQUENCE</scope>
    <source>
        <strain evidence="3">BED1</strain>
    </source>
</reference>
<dbReference type="EMBL" id="WHUW01000006">
    <property type="protein sequence ID" value="KAF8444575.1"/>
    <property type="molecule type" value="Genomic_DNA"/>
</dbReference>
<evidence type="ECO:0000256" key="1">
    <source>
        <dbReference type="SAM" id="Coils"/>
    </source>
</evidence>
<feature type="region of interest" description="Disordered" evidence="2">
    <location>
        <begin position="180"/>
        <end position="209"/>
    </location>
</feature>
<feature type="coiled-coil region" evidence="1">
    <location>
        <begin position="402"/>
        <end position="496"/>
    </location>
</feature>
<protein>
    <submittedName>
        <fullName evidence="3">Uncharacterized protein</fullName>
    </submittedName>
</protein>
<keyword evidence="4" id="KW-1185">Reference proteome</keyword>
<evidence type="ECO:0000313" key="3">
    <source>
        <dbReference type="EMBL" id="KAF8444575.1"/>
    </source>
</evidence>
<dbReference type="InterPro" id="IPR018543">
    <property type="entry name" value="Adhesion_FadA"/>
</dbReference>
<gene>
    <name evidence="3" type="ORF">L210DRAFT_3394019</name>
</gene>
<dbReference type="Pfam" id="PF09403">
    <property type="entry name" value="FadA"/>
    <property type="match status" value="1"/>
</dbReference>
<feature type="region of interest" description="Disordered" evidence="2">
    <location>
        <begin position="615"/>
        <end position="645"/>
    </location>
</feature>
<feature type="region of interest" description="Disordered" evidence="2">
    <location>
        <begin position="37"/>
        <end position="70"/>
    </location>
</feature>
<comment type="caution">
    <text evidence="3">The sequence shown here is derived from an EMBL/GenBank/DDBJ whole genome shotgun (WGS) entry which is preliminary data.</text>
</comment>
<dbReference type="Proteomes" id="UP001194468">
    <property type="component" value="Unassembled WGS sequence"/>
</dbReference>
<feature type="compositionally biased region" description="Polar residues" evidence="2">
    <location>
        <begin position="615"/>
        <end position="628"/>
    </location>
</feature>